<dbReference type="InterPro" id="IPR052020">
    <property type="entry name" value="Cyclic_di-GMP/3'3'-cGAMP_PDE"/>
</dbReference>
<dbReference type="PANTHER" id="PTHR45228">
    <property type="entry name" value="CYCLIC DI-GMP PHOSPHODIESTERASE TM_0186-RELATED"/>
    <property type="match status" value="1"/>
</dbReference>
<proteinExistence type="predicted"/>
<dbReference type="InterPro" id="IPR003607">
    <property type="entry name" value="HD/PDEase_dom"/>
</dbReference>
<dbReference type="CDD" id="cd00077">
    <property type="entry name" value="HDc"/>
    <property type="match status" value="1"/>
</dbReference>
<dbReference type="RefSeq" id="WP_272135158.1">
    <property type="nucleotide sequence ID" value="NZ_JAQLOI010000001.1"/>
</dbReference>
<dbReference type="PANTHER" id="PTHR45228:SF1">
    <property type="entry name" value="CYCLIC DI-GMP PHOSPHODIESTERASE TM_0186"/>
    <property type="match status" value="1"/>
</dbReference>
<protein>
    <submittedName>
        <fullName evidence="2">HD domain-containing protein</fullName>
    </submittedName>
</protein>
<feature type="domain" description="HD-GYP" evidence="1">
    <location>
        <begin position="167"/>
        <end position="376"/>
    </location>
</feature>
<reference evidence="2 3" key="1">
    <citation type="submission" date="2023-01" db="EMBL/GenBank/DDBJ databases">
        <title>Vibrio sp. KJ40-1 sp.nov, isolated from marine algae.</title>
        <authorList>
            <person name="Butt M."/>
            <person name="Kim J.M.J."/>
            <person name="Jeon C.O.C."/>
        </authorList>
    </citation>
    <scope>NUCLEOTIDE SEQUENCE [LARGE SCALE GENOMIC DNA]</scope>
    <source>
        <strain evidence="2 3">KJ40-1</strain>
    </source>
</reference>
<evidence type="ECO:0000313" key="2">
    <source>
        <dbReference type="EMBL" id="MDB1123644.1"/>
    </source>
</evidence>
<sequence length="383" mass="43426">MSSLKETQQSIRLKDVHLDSLCKELKDIHSRILEEIPEVARIAVVSYDHRNSQLYTFAESSTGVNVFSNYSFPLDSCPNLKICAEQRRTRVVDDLPATLNRNNKHSNWLLDQGFKSSYTVPIYTGQNFIGFIFYDSHYKGLFTEEIQQKLTIYCDLIGFSVNTEYSLLNAILTSAEITKELSPGYKNESKEHMERMSIYAQLIAKEVADIYHLDDEMIESVHIFSRLHDIGKSALSTDILLKPTPLAVREREVMRCYVPDGINVVDKILDNLGCPSHRCIEVLKSIVSCHQEFLDGTGYPNGLSDTEIPIPPRIVTVANIFDALTSHRPYKQACSVSGALLELEKMVQGGKLDAHCVNALREHQEYLVEIIRKYPESDPSVSF</sequence>
<dbReference type="Proteomes" id="UP001210678">
    <property type="component" value="Unassembled WGS sequence"/>
</dbReference>
<dbReference type="InterPro" id="IPR037522">
    <property type="entry name" value="HD_GYP_dom"/>
</dbReference>
<gene>
    <name evidence="2" type="ORF">PGX00_08195</name>
</gene>
<dbReference type="Pfam" id="PF13487">
    <property type="entry name" value="HD_5"/>
    <property type="match status" value="1"/>
</dbReference>
<dbReference type="Gene3D" id="1.10.3210.10">
    <property type="entry name" value="Hypothetical protein af1432"/>
    <property type="match status" value="1"/>
</dbReference>
<dbReference type="Gene3D" id="3.30.450.40">
    <property type="match status" value="1"/>
</dbReference>
<comment type="caution">
    <text evidence="2">The sequence shown here is derived from an EMBL/GenBank/DDBJ whole genome shotgun (WGS) entry which is preliminary data.</text>
</comment>
<dbReference type="EMBL" id="JAQLOI010000001">
    <property type="protein sequence ID" value="MDB1123644.1"/>
    <property type="molecule type" value="Genomic_DNA"/>
</dbReference>
<name>A0ABT4YRH1_9VIBR</name>
<organism evidence="2 3">
    <name type="scientific">Vibrio algarum</name>
    <dbReference type="NCBI Taxonomy" id="3020714"/>
    <lineage>
        <taxon>Bacteria</taxon>
        <taxon>Pseudomonadati</taxon>
        <taxon>Pseudomonadota</taxon>
        <taxon>Gammaproteobacteria</taxon>
        <taxon>Vibrionales</taxon>
        <taxon>Vibrionaceae</taxon>
        <taxon>Vibrio</taxon>
    </lineage>
</organism>
<dbReference type="InterPro" id="IPR029016">
    <property type="entry name" value="GAF-like_dom_sf"/>
</dbReference>
<evidence type="ECO:0000259" key="1">
    <source>
        <dbReference type="PROSITE" id="PS51832"/>
    </source>
</evidence>
<dbReference type="PROSITE" id="PS51832">
    <property type="entry name" value="HD_GYP"/>
    <property type="match status" value="1"/>
</dbReference>
<dbReference type="SUPFAM" id="SSF55781">
    <property type="entry name" value="GAF domain-like"/>
    <property type="match status" value="1"/>
</dbReference>
<dbReference type="SUPFAM" id="SSF109604">
    <property type="entry name" value="HD-domain/PDEase-like"/>
    <property type="match status" value="1"/>
</dbReference>
<keyword evidence="3" id="KW-1185">Reference proteome</keyword>
<accession>A0ABT4YRH1</accession>
<evidence type="ECO:0000313" key="3">
    <source>
        <dbReference type="Proteomes" id="UP001210678"/>
    </source>
</evidence>